<dbReference type="OrthoDB" id="5022096at2759"/>
<dbReference type="EMBL" id="ML987193">
    <property type="protein sequence ID" value="KAF2250513.1"/>
    <property type="molecule type" value="Genomic_DNA"/>
</dbReference>
<evidence type="ECO:0000256" key="4">
    <source>
        <dbReference type="ARBA" id="ARBA00023136"/>
    </source>
</evidence>
<comment type="similarity">
    <text evidence="5">Belongs to the SAT4 family.</text>
</comment>
<keyword evidence="10" id="KW-1185">Reference proteome</keyword>
<evidence type="ECO:0000256" key="5">
    <source>
        <dbReference type="ARBA" id="ARBA00038359"/>
    </source>
</evidence>
<evidence type="ECO:0000313" key="10">
    <source>
        <dbReference type="Proteomes" id="UP000800094"/>
    </source>
</evidence>
<reference evidence="9" key="1">
    <citation type="journal article" date="2020" name="Stud. Mycol.">
        <title>101 Dothideomycetes genomes: a test case for predicting lifestyles and emergence of pathogens.</title>
        <authorList>
            <person name="Haridas S."/>
            <person name="Albert R."/>
            <person name="Binder M."/>
            <person name="Bloem J."/>
            <person name="Labutti K."/>
            <person name="Salamov A."/>
            <person name="Andreopoulos B."/>
            <person name="Baker S."/>
            <person name="Barry K."/>
            <person name="Bills G."/>
            <person name="Bluhm B."/>
            <person name="Cannon C."/>
            <person name="Castanera R."/>
            <person name="Culley D."/>
            <person name="Daum C."/>
            <person name="Ezra D."/>
            <person name="Gonzalez J."/>
            <person name="Henrissat B."/>
            <person name="Kuo A."/>
            <person name="Liang C."/>
            <person name="Lipzen A."/>
            <person name="Lutzoni F."/>
            <person name="Magnuson J."/>
            <person name="Mondo S."/>
            <person name="Nolan M."/>
            <person name="Ohm R."/>
            <person name="Pangilinan J."/>
            <person name="Park H.-J."/>
            <person name="Ramirez L."/>
            <person name="Alfaro M."/>
            <person name="Sun H."/>
            <person name="Tritt A."/>
            <person name="Yoshinaga Y."/>
            <person name="Zwiers L.-H."/>
            <person name="Turgeon B."/>
            <person name="Goodwin S."/>
            <person name="Spatafora J."/>
            <person name="Crous P."/>
            <person name="Grigoriev I."/>
        </authorList>
    </citation>
    <scope>NUCLEOTIDE SEQUENCE</scope>
    <source>
        <strain evidence="9">CBS 122368</strain>
    </source>
</reference>
<dbReference type="RefSeq" id="XP_033685517.1">
    <property type="nucleotide sequence ID" value="XM_033821300.1"/>
</dbReference>
<proteinExistence type="inferred from homology"/>
<dbReference type="GeneID" id="54574630"/>
<feature type="transmembrane region" description="Helical" evidence="7">
    <location>
        <begin position="61"/>
        <end position="84"/>
    </location>
</feature>
<accession>A0A6A6IM00</accession>
<keyword evidence="2 7" id="KW-0812">Transmembrane</keyword>
<feature type="region of interest" description="Disordered" evidence="6">
    <location>
        <begin position="389"/>
        <end position="409"/>
    </location>
</feature>
<evidence type="ECO:0000256" key="2">
    <source>
        <dbReference type="ARBA" id="ARBA00022692"/>
    </source>
</evidence>
<name>A0A6A6IM00_9PLEO</name>
<evidence type="ECO:0000256" key="7">
    <source>
        <dbReference type="SAM" id="Phobius"/>
    </source>
</evidence>
<feature type="transmembrane region" description="Helical" evidence="7">
    <location>
        <begin position="104"/>
        <end position="129"/>
    </location>
</feature>
<dbReference type="AlphaFoldDB" id="A0A6A6IM00"/>
<dbReference type="InterPro" id="IPR052337">
    <property type="entry name" value="SAT4-like"/>
</dbReference>
<evidence type="ECO:0000259" key="8">
    <source>
        <dbReference type="Pfam" id="PF20684"/>
    </source>
</evidence>
<feature type="region of interest" description="Disordered" evidence="6">
    <location>
        <begin position="421"/>
        <end position="469"/>
    </location>
</feature>
<dbReference type="Proteomes" id="UP000800094">
    <property type="component" value="Unassembled WGS sequence"/>
</dbReference>
<feature type="domain" description="Rhodopsin" evidence="8">
    <location>
        <begin position="45"/>
        <end position="287"/>
    </location>
</feature>
<dbReference type="PANTHER" id="PTHR33048">
    <property type="entry name" value="PTH11-LIKE INTEGRAL MEMBRANE PROTEIN (AFU_ORTHOLOGUE AFUA_5G11245)"/>
    <property type="match status" value="1"/>
</dbReference>
<protein>
    <recommendedName>
        <fullName evidence="8">Rhodopsin domain-containing protein</fullName>
    </recommendedName>
</protein>
<dbReference type="GO" id="GO:0016020">
    <property type="term" value="C:membrane"/>
    <property type="evidence" value="ECO:0007669"/>
    <property type="project" value="UniProtKB-SubCell"/>
</dbReference>
<evidence type="ECO:0000256" key="3">
    <source>
        <dbReference type="ARBA" id="ARBA00022989"/>
    </source>
</evidence>
<evidence type="ECO:0000256" key="1">
    <source>
        <dbReference type="ARBA" id="ARBA00004141"/>
    </source>
</evidence>
<gene>
    <name evidence="9" type="ORF">BU26DRAFT_264869</name>
</gene>
<feature type="transmembrane region" description="Helical" evidence="7">
    <location>
        <begin position="190"/>
        <end position="213"/>
    </location>
</feature>
<dbReference type="PANTHER" id="PTHR33048:SF167">
    <property type="entry name" value="INTEGRAL MEMBRANE PROTEIN"/>
    <property type="match status" value="1"/>
</dbReference>
<keyword evidence="3 7" id="KW-1133">Transmembrane helix</keyword>
<evidence type="ECO:0000313" key="9">
    <source>
        <dbReference type="EMBL" id="KAF2250513.1"/>
    </source>
</evidence>
<dbReference type="InterPro" id="IPR049326">
    <property type="entry name" value="Rhodopsin_dom_fungi"/>
</dbReference>
<keyword evidence="4 7" id="KW-0472">Membrane</keyword>
<sequence>MPAAVRWLPPTPPSTNLEDLTYNKGPFFLVIVATLVSIALLIFLLRVYTRIRLLRFFGIDDWLMLVAVVCASGSLATFSVLVNLGFGSKHSEPVPIRSMLAMGSYLWCFALLMVVGISFVKLSVAFFLLRVIHGKYLRRTLYDMICTLIFLTLVWFTTLLFQCIPIAAAWDPRVRSQARCMSHVTYRNLGLFNSSINVATDLVLSILSLLIIWRLRVSHRTKIALIPALSLGFIACAASIVRIPLIYDMWNAEDPFVNSASLCIWSVIEMATGMIAACLPALKPLLTTVQTFFSNITFPPLPHAPAEPTDRSEPSSPQPQQSTFFSLRNFSLTRPKPACFPTRYYDHGSGLDFDLETPRSRTRTHSRHPSNLTAFSNFTNTHLAAPFEDERPASRARTCSKGLSDMDDDATDLRTGYAVSITSGETPYDGGEDAKSIRRVASSAESSVDEESSGAASGGIMKTTEVRIT</sequence>
<feature type="transmembrane region" description="Helical" evidence="7">
    <location>
        <begin position="225"/>
        <end position="247"/>
    </location>
</feature>
<organism evidence="9 10">
    <name type="scientific">Trematosphaeria pertusa</name>
    <dbReference type="NCBI Taxonomy" id="390896"/>
    <lineage>
        <taxon>Eukaryota</taxon>
        <taxon>Fungi</taxon>
        <taxon>Dikarya</taxon>
        <taxon>Ascomycota</taxon>
        <taxon>Pezizomycotina</taxon>
        <taxon>Dothideomycetes</taxon>
        <taxon>Pleosporomycetidae</taxon>
        <taxon>Pleosporales</taxon>
        <taxon>Massarineae</taxon>
        <taxon>Trematosphaeriaceae</taxon>
        <taxon>Trematosphaeria</taxon>
    </lineage>
</organism>
<feature type="transmembrane region" description="Helical" evidence="7">
    <location>
        <begin position="141"/>
        <end position="170"/>
    </location>
</feature>
<evidence type="ECO:0000256" key="6">
    <source>
        <dbReference type="SAM" id="MobiDB-lite"/>
    </source>
</evidence>
<feature type="transmembrane region" description="Helical" evidence="7">
    <location>
        <begin position="27"/>
        <end position="49"/>
    </location>
</feature>
<comment type="subcellular location">
    <subcellularLocation>
        <location evidence="1">Membrane</location>
        <topology evidence="1">Multi-pass membrane protein</topology>
    </subcellularLocation>
</comment>
<dbReference type="Pfam" id="PF20684">
    <property type="entry name" value="Fung_rhodopsin"/>
    <property type="match status" value="1"/>
</dbReference>